<protein>
    <recommendedName>
        <fullName evidence="2">DUF6891 domain-containing protein</fullName>
    </recommendedName>
</protein>
<evidence type="ECO:0000313" key="3">
    <source>
        <dbReference type="EMBL" id="KAK9817694.1"/>
    </source>
</evidence>
<proteinExistence type="predicted"/>
<feature type="compositionally biased region" description="Acidic residues" evidence="1">
    <location>
        <begin position="54"/>
        <end position="66"/>
    </location>
</feature>
<dbReference type="InterPro" id="IPR054186">
    <property type="entry name" value="DUF6891"/>
</dbReference>
<evidence type="ECO:0000256" key="1">
    <source>
        <dbReference type="SAM" id="MobiDB-lite"/>
    </source>
</evidence>
<sequence>MAADSQVEQLKQLARRQQVGPPSDDGNALPVREGEPEPESDLEVESVASSAVDSDSDSDTDSDAGSDDGLNSGLYNVFYNLQFERVVGRMNFSCCPECAEEAMAEVVAARPGRLDGFAFFTAADMDHSLSTGVLAVTFGGEDYRSVGSLVCHSMWEEGLRVTWNGEDDCVEVELMQDDMALLLRLKQRDLDTANKLLARQHRLRRLFCVFRLQAFKERTARRKIAGVLLEWALRPGEPIARVARRVFGAHAPAFHTST</sequence>
<dbReference type="AlphaFoldDB" id="A0AAW1QBE7"/>
<dbReference type="EMBL" id="JALJOR010000004">
    <property type="protein sequence ID" value="KAK9817694.1"/>
    <property type="molecule type" value="Genomic_DNA"/>
</dbReference>
<accession>A0AAW1QBE7</accession>
<feature type="domain" description="DUF6891" evidence="2">
    <location>
        <begin position="74"/>
        <end position="173"/>
    </location>
</feature>
<keyword evidence="4" id="KW-1185">Reference proteome</keyword>
<gene>
    <name evidence="3" type="ORF">WJX72_000749</name>
</gene>
<dbReference type="Proteomes" id="UP001489004">
    <property type="component" value="Unassembled WGS sequence"/>
</dbReference>
<dbReference type="Pfam" id="PF21831">
    <property type="entry name" value="DUF6891"/>
    <property type="match status" value="1"/>
</dbReference>
<comment type="caution">
    <text evidence="3">The sequence shown here is derived from an EMBL/GenBank/DDBJ whole genome shotgun (WGS) entry which is preliminary data.</text>
</comment>
<name>A0AAW1QBE7_9CHLO</name>
<organism evidence="3 4">
    <name type="scientific">[Myrmecia] bisecta</name>
    <dbReference type="NCBI Taxonomy" id="41462"/>
    <lineage>
        <taxon>Eukaryota</taxon>
        <taxon>Viridiplantae</taxon>
        <taxon>Chlorophyta</taxon>
        <taxon>core chlorophytes</taxon>
        <taxon>Trebouxiophyceae</taxon>
        <taxon>Trebouxiales</taxon>
        <taxon>Trebouxiaceae</taxon>
        <taxon>Myrmecia</taxon>
    </lineage>
</organism>
<reference evidence="3 4" key="1">
    <citation type="journal article" date="2024" name="Nat. Commun.">
        <title>Phylogenomics reveals the evolutionary origins of lichenization in chlorophyte algae.</title>
        <authorList>
            <person name="Puginier C."/>
            <person name="Libourel C."/>
            <person name="Otte J."/>
            <person name="Skaloud P."/>
            <person name="Haon M."/>
            <person name="Grisel S."/>
            <person name="Petersen M."/>
            <person name="Berrin J.G."/>
            <person name="Delaux P.M."/>
            <person name="Dal Grande F."/>
            <person name="Keller J."/>
        </authorList>
    </citation>
    <scope>NUCLEOTIDE SEQUENCE [LARGE SCALE GENOMIC DNA]</scope>
    <source>
        <strain evidence="3 4">SAG 2043</strain>
    </source>
</reference>
<evidence type="ECO:0000259" key="2">
    <source>
        <dbReference type="Pfam" id="PF21831"/>
    </source>
</evidence>
<feature type="region of interest" description="Disordered" evidence="1">
    <location>
        <begin position="1"/>
        <end position="68"/>
    </location>
</feature>
<evidence type="ECO:0000313" key="4">
    <source>
        <dbReference type="Proteomes" id="UP001489004"/>
    </source>
</evidence>